<dbReference type="PANTHER" id="PTHR31674">
    <property type="entry name" value="B3 DOMAIN-CONTAINING PROTEIN REM-LIKE 3-RELATED"/>
    <property type="match status" value="1"/>
</dbReference>
<feature type="domain" description="TF-B3" evidence="8">
    <location>
        <begin position="600"/>
        <end position="702"/>
    </location>
</feature>
<proteinExistence type="predicted"/>
<evidence type="ECO:0000256" key="1">
    <source>
        <dbReference type="ARBA" id="ARBA00004123"/>
    </source>
</evidence>
<feature type="domain" description="TF-B3" evidence="8">
    <location>
        <begin position="56"/>
        <end position="109"/>
    </location>
</feature>
<dbReference type="PANTHER" id="PTHR31674:SF62">
    <property type="entry name" value="B3 DOMAIN-CONTAINING PROTEIN REM14-RELATED"/>
    <property type="match status" value="1"/>
</dbReference>
<keyword evidence="6" id="KW-0539">Nucleus</keyword>
<sequence>MVNVEEENLMFFKVLLGDFKDKLYLSGKFAALPKKWPELKLKTALGDETKKKKKKRVWSVDIRNSDGMFYLTGDGWRRFIDDHDLRFGYFLIFIYCSDVTFYVIPFDLSGFRIAYNGVNKPIGIENNADMDVDEDDVKSKIRVTDNDNRLKLQKIRKQNMKVKNKPQFKKIRRPTRCFEMEKWKKTNEGTRLKDGKNHLLKCTLRQSSIQKGILNLSTRFCQENNLLSVNQAVLTTEIGSWTVKICHCPRKYSFGRSTSSFFSAGITSFFRENNLKTRDVCIFELLSVDENRANFCVTKEDGDTLMMAAKEKNTVENRPQFKIILRPVNRLNFPTSFRNSNDLSRIDEVTLLTKESIGRHHWPVRFRHYLTENRSSFTFGWTTFKRESGFKEGDVCIFELFSKKGNTATFLVSKEDDFSREKDTGSRLIRPHFEATEEVEFYRKNDTGSPLIPSHFDVTIKRRYLCSSRFEVHVPVKFGLHHLINKSSITLKRNGKSWEVRVVGRTNGTKTNTVYRKLTTGWKRFCFDNELKEGDVCSLKLVSIEAAKNLEMVVDIKRKYPILRRNNAYMEPESSFNRPHFQSTITNTHIFGKISELNVFSCSVSSYLLFFGILQHIPVSFNAVYYLHNKSMVTLTNSVNDSWEVTVTRRLRNGYMSVYYRFSNGWKEFCIENRLENGDICTFELVSEQNAAKIEMRVTFHKK</sequence>
<dbReference type="EMBL" id="LFYR01000955">
    <property type="protein sequence ID" value="KMZ66848.1"/>
    <property type="molecule type" value="Genomic_DNA"/>
</dbReference>
<feature type="transmembrane region" description="Helical" evidence="7">
    <location>
        <begin position="87"/>
        <end position="104"/>
    </location>
</feature>
<keyword evidence="3" id="KW-0805">Transcription regulation</keyword>
<dbReference type="SUPFAM" id="SSF101936">
    <property type="entry name" value="DNA-binding pseudobarrel domain"/>
    <property type="match status" value="5"/>
</dbReference>
<comment type="caution">
    <text evidence="9">The sequence shown here is derived from an EMBL/GenBank/DDBJ whole genome shotgun (WGS) entry which is preliminary data.</text>
</comment>
<evidence type="ECO:0000256" key="7">
    <source>
        <dbReference type="SAM" id="Phobius"/>
    </source>
</evidence>
<reference evidence="10" key="1">
    <citation type="journal article" date="2016" name="Nature">
        <title>The genome of the seagrass Zostera marina reveals angiosperm adaptation to the sea.</title>
        <authorList>
            <person name="Olsen J.L."/>
            <person name="Rouze P."/>
            <person name="Verhelst B."/>
            <person name="Lin Y.-C."/>
            <person name="Bayer T."/>
            <person name="Collen J."/>
            <person name="Dattolo E."/>
            <person name="De Paoli E."/>
            <person name="Dittami S."/>
            <person name="Maumus F."/>
            <person name="Michel G."/>
            <person name="Kersting A."/>
            <person name="Lauritano C."/>
            <person name="Lohaus R."/>
            <person name="Toepel M."/>
            <person name="Tonon T."/>
            <person name="Vanneste K."/>
            <person name="Amirebrahimi M."/>
            <person name="Brakel J."/>
            <person name="Bostroem C."/>
            <person name="Chovatia M."/>
            <person name="Grimwood J."/>
            <person name="Jenkins J.W."/>
            <person name="Jueterbock A."/>
            <person name="Mraz A."/>
            <person name="Stam W.T."/>
            <person name="Tice H."/>
            <person name="Bornberg-Bauer E."/>
            <person name="Green P.J."/>
            <person name="Pearson G.A."/>
            <person name="Procaccini G."/>
            <person name="Duarte C.M."/>
            <person name="Schmutz J."/>
            <person name="Reusch T.B.H."/>
            <person name="Van de Peer Y."/>
        </authorList>
    </citation>
    <scope>NUCLEOTIDE SEQUENCE [LARGE SCALE GENOMIC DNA]</scope>
    <source>
        <strain evidence="10">cv. Finnish</strain>
    </source>
</reference>
<dbReference type="STRING" id="29655.A0A0K9PCR4"/>
<dbReference type="SMART" id="SM01019">
    <property type="entry name" value="B3"/>
    <property type="match status" value="5"/>
</dbReference>
<dbReference type="Pfam" id="PF02362">
    <property type="entry name" value="B3"/>
    <property type="match status" value="5"/>
</dbReference>
<dbReference type="AlphaFoldDB" id="A0A0K9PCR4"/>
<feature type="domain" description="TF-B3" evidence="8">
    <location>
        <begin position="489"/>
        <end position="560"/>
    </location>
</feature>
<gene>
    <name evidence="9" type="ORF">ZOSMA_287G00110</name>
</gene>
<dbReference type="GO" id="GO:0003677">
    <property type="term" value="F:DNA binding"/>
    <property type="evidence" value="ECO:0007669"/>
    <property type="project" value="UniProtKB-KW"/>
</dbReference>
<organism evidence="9 10">
    <name type="scientific">Zostera marina</name>
    <name type="common">Eelgrass</name>
    <dbReference type="NCBI Taxonomy" id="29655"/>
    <lineage>
        <taxon>Eukaryota</taxon>
        <taxon>Viridiplantae</taxon>
        <taxon>Streptophyta</taxon>
        <taxon>Embryophyta</taxon>
        <taxon>Tracheophyta</taxon>
        <taxon>Spermatophyta</taxon>
        <taxon>Magnoliopsida</taxon>
        <taxon>Liliopsida</taxon>
        <taxon>Zosteraceae</taxon>
        <taxon>Zostera</taxon>
    </lineage>
</organism>
<evidence type="ECO:0000256" key="4">
    <source>
        <dbReference type="ARBA" id="ARBA00023125"/>
    </source>
</evidence>
<comment type="subcellular location">
    <subcellularLocation>
        <location evidence="1">Nucleus</location>
    </subcellularLocation>
</comment>
<feature type="domain" description="TF-B3" evidence="8">
    <location>
        <begin position="316"/>
        <end position="416"/>
    </location>
</feature>
<dbReference type="GO" id="GO:0005634">
    <property type="term" value="C:nucleus"/>
    <property type="evidence" value="ECO:0007669"/>
    <property type="project" value="UniProtKB-SubCell"/>
</dbReference>
<protein>
    <recommendedName>
        <fullName evidence="8">TF-B3 domain-containing protein</fullName>
    </recommendedName>
</protein>
<dbReference type="InterPro" id="IPR003340">
    <property type="entry name" value="B3_DNA-bd"/>
</dbReference>
<evidence type="ECO:0000259" key="8">
    <source>
        <dbReference type="PROSITE" id="PS50863"/>
    </source>
</evidence>
<dbReference type="InterPro" id="IPR039218">
    <property type="entry name" value="REM_fam"/>
</dbReference>
<accession>A0A0K9PCR4</accession>
<keyword evidence="7" id="KW-0812">Transmembrane</keyword>
<dbReference type="CDD" id="cd10017">
    <property type="entry name" value="B3_DNA"/>
    <property type="match status" value="4"/>
</dbReference>
<keyword evidence="2" id="KW-0677">Repeat</keyword>
<evidence type="ECO:0000256" key="3">
    <source>
        <dbReference type="ARBA" id="ARBA00023015"/>
    </source>
</evidence>
<evidence type="ECO:0000256" key="5">
    <source>
        <dbReference type="ARBA" id="ARBA00023163"/>
    </source>
</evidence>
<keyword evidence="5" id="KW-0804">Transcription</keyword>
<evidence type="ECO:0000313" key="10">
    <source>
        <dbReference type="Proteomes" id="UP000036987"/>
    </source>
</evidence>
<keyword evidence="10" id="KW-1185">Reference proteome</keyword>
<keyword evidence="4" id="KW-0238">DNA-binding</keyword>
<keyword evidence="7" id="KW-1133">Transmembrane helix</keyword>
<dbReference type="Proteomes" id="UP000036987">
    <property type="component" value="Unassembled WGS sequence"/>
</dbReference>
<dbReference type="OrthoDB" id="596845at2759"/>
<keyword evidence="7" id="KW-0472">Membrane</keyword>
<dbReference type="PROSITE" id="PS50863">
    <property type="entry name" value="B3"/>
    <property type="match status" value="4"/>
</dbReference>
<dbReference type="Gene3D" id="2.40.330.10">
    <property type="entry name" value="DNA-binding pseudobarrel domain"/>
    <property type="match status" value="5"/>
</dbReference>
<evidence type="ECO:0000313" key="9">
    <source>
        <dbReference type="EMBL" id="KMZ66848.1"/>
    </source>
</evidence>
<name>A0A0K9PCR4_ZOSMR</name>
<dbReference type="InterPro" id="IPR015300">
    <property type="entry name" value="DNA-bd_pseudobarrel_sf"/>
</dbReference>
<evidence type="ECO:0000256" key="2">
    <source>
        <dbReference type="ARBA" id="ARBA00022737"/>
    </source>
</evidence>
<evidence type="ECO:0000256" key="6">
    <source>
        <dbReference type="ARBA" id="ARBA00023242"/>
    </source>
</evidence>